<dbReference type="EMBL" id="FODO01000005">
    <property type="protein sequence ID" value="SEO17509.1"/>
    <property type="molecule type" value="Genomic_DNA"/>
</dbReference>
<dbReference type="AlphaFoldDB" id="A0A1H8MJM6"/>
<proteinExistence type="predicted"/>
<evidence type="ECO:0000313" key="1">
    <source>
        <dbReference type="EMBL" id="SEO17509.1"/>
    </source>
</evidence>
<accession>A0A1H8MJM6</accession>
<dbReference type="RefSeq" id="WP_090316766.1">
    <property type="nucleotide sequence ID" value="NZ_FNOE01000005.1"/>
</dbReference>
<sequence>MILIETTKNARSNEFRDVARYREAEKITWDCEIPLYSQIHDKYLLDKDEIIEEIRIDVKTLCTIAIELIKHAAPGVVREAR</sequence>
<reference evidence="2" key="1">
    <citation type="submission" date="2016-10" db="EMBL/GenBank/DDBJ databases">
        <authorList>
            <person name="Varghese N."/>
            <person name="Submissions S."/>
        </authorList>
    </citation>
    <scope>NUCLEOTIDE SEQUENCE [LARGE SCALE GENOMIC DNA]</scope>
    <source>
        <strain evidence="2">Nm76</strain>
    </source>
</reference>
<dbReference type="Proteomes" id="UP000198814">
    <property type="component" value="Unassembled WGS sequence"/>
</dbReference>
<evidence type="ECO:0000313" key="2">
    <source>
        <dbReference type="Proteomes" id="UP000198814"/>
    </source>
</evidence>
<organism evidence="1 2">
    <name type="scientific">Nitrosomonas oligotropha</name>
    <dbReference type="NCBI Taxonomy" id="42354"/>
    <lineage>
        <taxon>Bacteria</taxon>
        <taxon>Pseudomonadati</taxon>
        <taxon>Pseudomonadota</taxon>
        <taxon>Betaproteobacteria</taxon>
        <taxon>Nitrosomonadales</taxon>
        <taxon>Nitrosomonadaceae</taxon>
        <taxon>Nitrosomonas</taxon>
    </lineage>
</organism>
<protein>
    <submittedName>
        <fullName evidence="1">Uncharacterized protein</fullName>
    </submittedName>
</protein>
<gene>
    <name evidence="1" type="ORF">SAMN05216333_105116</name>
</gene>
<keyword evidence="2" id="KW-1185">Reference proteome</keyword>
<name>A0A1H8MJM6_9PROT</name>